<dbReference type="EMBL" id="CAJOBG010007988">
    <property type="protein sequence ID" value="CAF4232018.1"/>
    <property type="molecule type" value="Genomic_DNA"/>
</dbReference>
<dbReference type="Pfam" id="PF00646">
    <property type="entry name" value="F-box"/>
    <property type="match status" value="1"/>
</dbReference>
<dbReference type="EMBL" id="CAJOBI010002802">
    <property type="protein sequence ID" value="CAF3944893.1"/>
    <property type="molecule type" value="Genomic_DNA"/>
</dbReference>
<evidence type="ECO:0000259" key="1">
    <source>
        <dbReference type="PROSITE" id="PS50181"/>
    </source>
</evidence>
<dbReference type="EMBL" id="CAJOBH010005845">
    <property type="protein sequence ID" value="CAF4037442.1"/>
    <property type="molecule type" value="Genomic_DNA"/>
</dbReference>
<comment type="caution">
    <text evidence="5">The sequence shown here is derived from an EMBL/GenBank/DDBJ whole genome shotgun (WGS) entry which is preliminary data.</text>
</comment>
<organism evidence="5 10">
    <name type="scientific">Rotaria magnacalcarata</name>
    <dbReference type="NCBI Taxonomy" id="392030"/>
    <lineage>
        <taxon>Eukaryota</taxon>
        <taxon>Metazoa</taxon>
        <taxon>Spiralia</taxon>
        <taxon>Gnathifera</taxon>
        <taxon>Rotifera</taxon>
        <taxon>Eurotatoria</taxon>
        <taxon>Bdelloidea</taxon>
        <taxon>Philodinida</taxon>
        <taxon>Philodinidae</taxon>
        <taxon>Rotaria</taxon>
    </lineage>
</organism>
<dbReference type="Proteomes" id="UP000681967">
    <property type="component" value="Unassembled WGS sequence"/>
</dbReference>
<dbReference type="AlphaFoldDB" id="A0A819IVY5"/>
<evidence type="ECO:0000313" key="11">
    <source>
        <dbReference type="Proteomes" id="UP000663866"/>
    </source>
</evidence>
<dbReference type="Proteomes" id="UP000676336">
    <property type="component" value="Unassembled WGS sequence"/>
</dbReference>
<protein>
    <recommendedName>
        <fullName evidence="1">F-box domain-containing protein</fullName>
    </recommendedName>
</protein>
<evidence type="ECO:0000313" key="9">
    <source>
        <dbReference type="EMBL" id="CAF4232018.1"/>
    </source>
</evidence>
<dbReference type="InterPro" id="IPR001810">
    <property type="entry name" value="F-box_dom"/>
</dbReference>
<dbReference type="InterPro" id="IPR036047">
    <property type="entry name" value="F-box-like_dom_sf"/>
</dbReference>
<gene>
    <name evidence="8" type="ORF">BYL167_LOCUS15689</name>
    <name evidence="2" type="ORF">CJN711_LOCUS22782</name>
    <name evidence="7" type="ORF">GIL414_LOCUS12419</name>
    <name evidence="4" type="ORF">MBJ925_LOCUS28332</name>
    <name evidence="9" type="ORF">OVN521_LOCUS28029</name>
    <name evidence="6" type="ORF">SMN809_LOCUS8925</name>
    <name evidence="5" type="ORF">UXM345_LOCUS11835</name>
    <name evidence="3" type="ORF">WKI299_LOCUS7193</name>
</gene>
<dbReference type="SUPFAM" id="SSF81383">
    <property type="entry name" value="F-box domain"/>
    <property type="match status" value="1"/>
</dbReference>
<name>A0A819IVY5_9BILA</name>
<feature type="domain" description="F-box" evidence="1">
    <location>
        <begin position="6"/>
        <end position="57"/>
    </location>
</feature>
<sequence length="98" mass="11544">MSTTNKSRLEALAIEVIYRIFDYLDAETILFSLRCVSKQLYSVAITYNRYELDFRYMLKSDLPVIARIINPENVVSITLSDELRTKNQIKLFFFSLSY</sequence>
<dbReference type="Proteomes" id="UP000663842">
    <property type="component" value="Unassembled WGS sequence"/>
</dbReference>
<evidence type="ECO:0000313" key="5">
    <source>
        <dbReference type="EMBL" id="CAF3924645.1"/>
    </source>
</evidence>
<dbReference type="EMBL" id="CAJNOV010010679">
    <property type="protein sequence ID" value="CAF1416602.1"/>
    <property type="molecule type" value="Genomic_DNA"/>
</dbReference>
<evidence type="ECO:0000313" key="2">
    <source>
        <dbReference type="EMBL" id="CAF1416602.1"/>
    </source>
</evidence>
<dbReference type="Proteomes" id="UP000663824">
    <property type="component" value="Unassembled WGS sequence"/>
</dbReference>
<dbReference type="EMBL" id="CAJNRE010015168">
    <property type="protein sequence ID" value="CAF2134908.1"/>
    <property type="molecule type" value="Genomic_DNA"/>
</dbReference>
<dbReference type="Proteomes" id="UP000681720">
    <property type="component" value="Unassembled WGS sequence"/>
</dbReference>
<dbReference type="PROSITE" id="PS50181">
    <property type="entry name" value="FBOX"/>
    <property type="match status" value="1"/>
</dbReference>
<dbReference type="EMBL" id="CAJOBF010001200">
    <property type="protein sequence ID" value="CAF3924645.1"/>
    <property type="molecule type" value="Genomic_DNA"/>
</dbReference>
<dbReference type="EMBL" id="CAJNRF010002144">
    <property type="protein sequence ID" value="CAF2033776.1"/>
    <property type="molecule type" value="Genomic_DNA"/>
</dbReference>
<dbReference type="EMBL" id="CAJOBJ010004842">
    <property type="protein sequence ID" value="CAF4012965.1"/>
    <property type="molecule type" value="Genomic_DNA"/>
</dbReference>
<dbReference type="CDD" id="cd09917">
    <property type="entry name" value="F-box_SF"/>
    <property type="match status" value="1"/>
</dbReference>
<dbReference type="Proteomes" id="UP000663855">
    <property type="component" value="Unassembled WGS sequence"/>
</dbReference>
<evidence type="ECO:0000313" key="3">
    <source>
        <dbReference type="EMBL" id="CAF2033776.1"/>
    </source>
</evidence>
<dbReference type="Proteomes" id="UP000663856">
    <property type="component" value="Unassembled WGS sequence"/>
</dbReference>
<proteinExistence type="predicted"/>
<accession>A0A819IVY5</accession>
<evidence type="ECO:0000313" key="7">
    <source>
        <dbReference type="EMBL" id="CAF4012965.1"/>
    </source>
</evidence>
<dbReference type="Proteomes" id="UP000663866">
    <property type="component" value="Unassembled WGS sequence"/>
</dbReference>
<keyword evidence="11" id="KW-1185">Reference proteome</keyword>
<evidence type="ECO:0000313" key="8">
    <source>
        <dbReference type="EMBL" id="CAF4037442.1"/>
    </source>
</evidence>
<evidence type="ECO:0000313" key="4">
    <source>
        <dbReference type="EMBL" id="CAF2134908.1"/>
    </source>
</evidence>
<reference evidence="5" key="1">
    <citation type="submission" date="2021-02" db="EMBL/GenBank/DDBJ databases">
        <authorList>
            <person name="Nowell W R."/>
        </authorList>
    </citation>
    <scope>NUCLEOTIDE SEQUENCE</scope>
</reference>
<evidence type="ECO:0000313" key="6">
    <source>
        <dbReference type="EMBL" id="CAF3944893.1"/>
    </source>
</evidence>
<evidence type="ECO:0000313" key="10">
    <source>
        <dbReference type="Proteomes" id="UP000663842"/>
    </source>
</evidence>